<sequence>MCKEDHGDEGCENCEALSRWWTHYEHEVDDLILRSNVHTCKESVQDAYDAAAKKDWRNTTKKAPRAKGYYERRGCLSKTGVCKARFPRDLFESTHIDKDGHINIKKKEANINTVSKVITYMSRSNTDVTSLLSGTSVKAVISYVSDYVSKLGLKSYQAFASVYDVFNRSSDIMNNGPTGIDTSRNLMRQMINSMSTKMEIGSPMASMYILGNPDHYKSHMFVNFPWRTYVAFVQNAWKVRDGNADDQEDLDDMLFVRNDNGTFVASSCVDDYRYRPVVYERVTLYEWIQCSEKKARTKRERAQFEEDETIRGVWVDKPDKARGFNDGYESDDDTSDLDLDDFLERDSDSDYDSELTDSGESDNNDSDWDSDDDDDTVVRKEHSKQKNYRLTMHPFLPEHKAIYKSHAVHCDFRKVVSTVPNFLGGAVPRADKGNRDYYCMTMLTLFKHWRSPDDLKDGLSTWDQTFREFEFTERQSQLIANFNLRYECNDARDDHYAIMRKKMAANG</sequence>
<protein>
    <submittedName>
        <fullName evidence="2">Uncharacterized protein</fullName>
    </submittedName>
</protein>
<name>A0AAD7MZZ6_9AGAR</name>
<dbReference type="Proteomes" id="UP001215598">
    <property type="component" value="Unassembled WGS sequence"/>
</dbReference>
<feature type="non-terminal residue" evidence="2">
    <location>
        <position position="507"/>
    </location>
</feature>
<dbReference type="EMBL" id="JARKIB010000102">
    <property type="protein sequence ID" value="KAJ7740538.1"/>
    <property type="molecule type" value="Genomic_DNA"/>
</dbReference>
<reference evidence="2" key="1">
    <citation type="submission" date="2023-03" db="EMBL/GenBank/DDBJ databases">
        <title>Massive genome expansion in bonnet fungi (Mycena s.s.) driven by repeated elements and novel gene families across ecological guilds.</title>
        <authorList>
            <consortium name="Lawrence Berkeley National Laboratory"/>
            <person name="Harder C.B."/>
            <person name="Miyauchi S."/>
            <person name="Viragh M."/>
            <person name="Kuo A."/>
            <person name="Thoen E."/>
            <person name="Andreopoulos B."/>
            <person name="Lu D."/>
            <person name="Skrede I."/>
            <person name="Drula E."/>
            <person name="Henrissat B."/>
            <person name="Morin E."/>
            <person name="Kohler A."/>
            <person name="Barry K."/>
            <person name="LaButti K."/>
            <person name="Morin E."/>
            <person name="Salamov A."/>
            <person name="Lipzen A."/>
            <person name="Mereny Z."/>
            <person name="Hegedus B."/>
            <person name="Baldrian P."/>
            <person name="Stursova M."/>
            <person name="Weitz H."/>
            <person name="Taylor A."/>
            <person name="Grigoriev I.V."/>
            <person name="Nagy L.G."/>
            <person name="Martin F."/>
            <person name="Kauserud H."/>
        </authorList>
    </citation>
    <scope>NUCLEOTIDE SEQUENCE</scope>
    <source>
        <strain evidence="2">CBHHK182m</strain>
    </source>
</reference>
<feature type="region of interest" description="Disordered" evidence="1">
    <location>
        <begin position="346"/>
        <end position="383"/>
    </location>
</feature>
<organism evidence="2 3">
    <name type="scientific">Mycena metata</name>
    <dbReference type="NCBI Taxonomy" id="1033252"/>
    <lineage>
        <taxon>Eukaryota</taxon>
        <taxon>Fungi</taxon>
        <taxon>Dikarya</taxon>
        <taxon>Basidiomycota</taxon>
        <taxon>Agaricomycotina</taxon>
        <taxon>Agaricomycetes</taxon>
        <taxon>Agaricomycetidae</taxon>
        <taxon>Agaricales</taxon>
        <taxon>Marasmiineae</taxon>
        <taxon>Mycenaceae</taxon>
        <taxon>Mycena</taxon>
    </lineage>
</organism>
<evidence type="ECO:0000313" key="2">
    <source>
        <dbReference type="EMBL" id="KAJ7740538.1"/>
    </source>
</evidence>
<comment type="caution">
    <text evidence="2">The sequence shown here is derived from an EMBL/GenBank/DDBJ whole genome shotgun (WGS) entry which is preliminary data.</text>
</comment>
<keyword evidence="3" id="KW-1185">Reference proteome</keyword>
<proteinExistence type="predicted"/>
<gene>
    <name evidence="2" type="ORF">B0H16DRAFT_1324385</name>
</gene>
<evidence type="ECO:0000256" key="1">
    <source>
        <dbReference type="SAM" id="MobiDB-lite"/>
    </source>
</evidence>
<accession>A0AAD7MZZ6</accession>
<evidence type="ECO:0000313" key="3">
    <source>
        <dbReference type="Proteomes" id="UP001215598"/>
    </source>
</evidence>
<dbReference type="AlphaFoldDB" id="A0AAD7MZZ6"/>
<feature type="compositionally biased region" description="Acidic residues" evidence="1">
    <location>
        <begin position="349"/>
        <end position="375"/>
    </location>
</feature>